<dbReference type="PANTHER" id="PTHR47917:SF1">
    <property type="entry name" value="COENZYME F420:L-GLUTAMATE LIGASE"/>
    <property type="match status" value="1"/>
</dbReference>
<dbReference type="InterPro" id="IPR002847">
    <property type="entry name" value="F420-0_gamma-glut_ligase-dom"/>
</dbReference>
<keyword evidence="2" id="KW-0479">Metal-binding</keyword>
<dbReference type="GO" id="GO:0052618">
    <property type="term" value="F:coenzyme F420-0:L-glutamate ligase activity"/>
    <property type="evidence" value="ECO:0007669"/>
    <property type="project" value="TreeGrafter"/>
</dbReference>
<evidence type="ECO:0000256" key="1">
    <source>
        <dbReference type="ARBA" id="ARBA00022598"/>
    </source>
</evidence>
<dbReference type="NCBIfam" id="TIGR01916">
    <property type="entry name" value="F420_cofE"/>
    <property type="match status" value="1"/>
</dbReference>
<evidence type="ECO:0000256" key="3">
    <source>
        <dbReference type="ARBA" id="ARBA00022741"/>
    </source>
</evidence>
<dbReference type="OrthoDB" id="9788295at2"/>
<keyword evidence="4" id="KW-0460">Magnesium</keyword>
<evidence type="ECO:0000313" key="9">
    <source>
        <dbReference type="EMBL" id="EYD70887.1"/>
    </source>
</evidence>
<dbReference type="Gene3D" id="3.90.1660.10">
    <property type="entry name" value="CofE-like domain"/>
    <property type="match status" value="1"/>
</dbReference>
<dbReference type="PATRIC" id="fig|1122180.6.peg.2516"/>
<name>A0A017H8R6_9RHOB</name>
<dbReference type="RefSeq" id="WP_017926984.1">
    <property type="nucleotide sequence ID" value="NZ_KB822995.1"/>
</dbReference>
<evidence type="ECO:0000256" key="5">
    <source>
        <dbReference type="ARBA" id="ARBA00022958"/>
    </source>
</evidence>
<dbReference type="GO" id="GO:0005525">
    <property type="term" value="F:GTP binding"/>
    <property type="evidence" value="ECO:0007669"/>
    <property type="project" value="UniProtKB-KW"/>
</dbReference>
<reference evidence="9 10" key="1">
    <citation type="submission" date="2013-03" db="EMBL/GenBank/DDBJ databases">
        <authorList>
            <person name="Fiebig A."/>
            <person name="Goeker M."/>
            <person name="Klenk H.-P.P."/>
        </authorList>
    </citation>
    <scope>NUCLEOTIDE SEQUENCE [LARGE SCALE GENOMIC DNA]</scope>
    <source>
        <strain evidence="9 10">DSM 17492</strain>
    </source>
</reference>
<dbReference type="EMBL" id="APGJ01000007">
    <property type="protein sequence ID" value="EYD70887.1"/>
    <property type="molecule type" value="Genomic_DNA"/>
</dbReference>
<dbReference type="SUPFAM" id="SSF144010">
    <property type="entry name" value="CofE-like"/>
    <property type="match status" value="1"/>
</dbReference>
<evidence type="ECO:0000313" key="10">
    <source>
        <dbReference type="Proteomes" id="UP000025047"/>
    </source>
</evidence>
<comment type="caution">
    <text evidence="9">The sequence shown here is derived from an EMBL/GenBank/DDBJ whole genome shotgun (WGS) entry which is preliminary data.</text>
</comment>
<evidence type="ECO:0000259" key="8">
    <source>
        <dbReference type="Pfam" id="PF01996"/>
    </source>
</evidence>
<evidence type="ECO:0000256" key="4">
    <source>
        <dbReference type="ARBA" id="ARBA00022842"/>
    </source>
</evidence>
<evidence type="ECO:0000256" key="6">
    <source>
        <dbReference type="ARBA" id="ARBA00023134"/>
    </source>
</evidence>
<evidence type="ECO:0000256" key="7">
    <source>
        <dbReference type="ARBA" id="ARBA00023211"/>
    </source>
</evidence>
<evidence type="ECO:0000256" key="2">
    <source>
        <dbReference type="ARBA" id="ARBA00022723"/>
    </source>
</evidence>
<keyword evidence="7" id="KW-0464">Manganese</keyword>
<organism evidence="9 10">
    <name type="scientific">Limimaricola hongkongensis DSM 17492</name>
    <dbReference type="NCBI Taxonomy" id="1122180"/>
    <lineage>
        <taxon>Bacteria</taxon>
        <taxon>Pseudomonadati</taxon>
        <taxon>Pseudomonadota</taxon>
        <taxon>Alphaproteobacteria</taxon>
        <taxon>Rhodobacterales</taxon>
        <taxon>Paracoccaceae</taxon>
        <taxon>Limimaricola</taxon>
    </lineage>
</organism>
<keyword evidence="3" id="KW-0547">Nucleotide-binding</keyword>
<proteinExistence type="predicted"/>
<keyword evidence="6" id="KW-0342">GTP-binding</keyword>
<dbReference type="Pfam" id="PF01996">
    <property type="entry name" value="F420_ligase"/>
    <property type="match status" value="1"/>
</dbReference>
<dbReference type="PANTHER" id="PTHR47917">
    <property type="match status" value="1"/>
</dbReference>
<sequence length="257" mass="27745">MSLSVSLTAIPGIPDIGHGDDLAAIIGDRLDAADLGLRHGDILCVAQKVFSKAEGCIIPLDTVTPSDEALRYANELNKDPRKVEVVLRESTRVVRSFRRPDQNEGTMICEHRLGFISANAAVDESNFSEESAVMVLPPDPDASCAALHEALAERFGARIGVVMTDTFGRPWRLGQVNVAIGLSKVPATIREQGNTDAWGRPLQVTEPALADEIAAASGLVVRKDGKTPAVLLRGLDWTPAESRGADILRQKQEDMFR</sequence>
<dbReference type="eggNOG" id="COG1478">
    <property type="taxonomic scope" value="Bacteria"/>
</dbReference>
<gene>
    <name evidence="9" type="ORF">Lokhon_02531</name>
</gene>
<dbReference type="Gene3D" id="3.30.1330.100">
    <property type="entry name" value="CofE-like"/>
    <property type="match status" value="1"/>
</dbReference>
<dbReference type="STRING" id="1122180.Lokhon_02531"/>
<keyword evidence="1 9" id="KW-0436">Ligase</keyword>
<dbReference type="Proteomes" id="UP000025047">
    <property type="component" value="Unassembled WGS sequence"/>
</dbReference>
<protein>
    <submittedName>
        <fullName evidence="9">L-glutamate ligase</fullName>
    </submittedName>
</protein>
<dbReference type="AlphaFoldDB" id="A0A017H8R6"/>
<dbReference type="InterPro" id="IPR008225">
    <property type="entry name" value="F420-0_g-glutamyl_ligase"/>
</dbReference>
<keyword evidence="10" id="KW-1185">Reference proteome</keyword>
<accession>A0A017H8R6</accession>
<keyword evidence="5" id="KW-0630">Potassium</keyword>
<feature type="domain" description="Coenzyme F420:L-glutamate ligase-like" evidence="8">
    <location>
        <begin position="13"/>
        <end position="234"/>
    </location>
</feature>
<dbReference type="HOGENOM" id="CLU_051152_1_1_5"/>
<dbReference type="GO" id="GO:0046872">
    <property type="term" value="F:metal ion binding"/>
    <property type="evidence" value="ECO:0007669"/>
    <property type="project" value="UniProtKB-KW"/>
</dbReference>